<feature type="compositionally biased region" description="Low complexity" evidence="3">
    <location>
        <begin position="8"/>
        <end position="21"/>
    </location>
</feature>
<dbReference type="InterPro" id="IPR002347">
    <property type="entry name" value="SDR_fam"/>
</dbReference>
<protein>
    <submittedName>
        <fullName evidence="4">SDR family oxidoreductase</fullName>
    </submittedName>
</protein>
<evidence type="ECO:0000256" key="1">
    <source>
        <dbReference type="ARBA" id="ARBA00006484"/>
    </source>
</evidence>
<dbReference type="PANTHER" id="PTHR48107">
    <property type="entry name" value="NADPH-DEPENDENT ALDEHYDE REDUCTASE-LIKE PROTEIN, CHLOROPLASTIC-RELATED"/>
    <property type="match status" value="1"/>
</dbReference>
<evidence type="ECO:0000256" key="3">
    <source>
        <dbReference type="SAM" id="MobiDB-lite"/>
    </source>
</evidence>
<dbReference type="OrthoDB" id="9803333at2"/>
<dbReference type="PRINTS" id="PR00081">
    <property type="entry name" value="GDHRDH"/>
</dbReference>
<dbReference type="InterPro" id="IPR036291">
    <property type="entry name" value="NAD(P)-bd_dom_sf"/>
</dbReference>
<dbReference type="AlphaFoldDB" id="A0A3L8PLI0"/>
<name>A0A3L8PLI0_9ACTN</name>
<organism evidence="4 5">
    <name type="scientific">Aeromicrobium phragmitis</name>
    <dbReference type="NCBI Taxonomy" id="2478914"/>
    <lineage>
        <taxon>Bacteria</taxon>
        <taxon>Bacillati</taxon>
        <taxon>Actinomycetota</taxon>
        <taxon>Actinomycetes</taxon>
        <taxon>Propionibacteriales</taxon>
        <taxon>Nocardioidaceae</taxon>
        <taxon>Aeromicrobium</taxon>
    </lineage>
</organism>
<dbReference type="GO" id="GO:0016614">
    <property type="term" value="F:oxidoreductase activity, acting on CH-OH group of donors"/>
    <property type="evidence" value="ECO:0007669"/>
    <property type="project" value="UniProtKB-ARBA"/>
</dbReference>
<keyword evidence="2" id="KW-0560">Oxidoreductase</keyword>
<evidence type="ECO:0000313" key="5">
    <source>
        <dbReference type="Proteomes" id="UP000282515"/>
    </source>
</evidence>
<evidence type="ECO:0000256" key="2">
    <source>
        <dbReference type="ARBA" id="ARBA00023002"/>
    </source>
</evidence>
<sequence length="134" mass="14256">MRQAVCGSARPRPRWASRPAARCRSPKTTAWLLTRHAASEDAIEQLIKAAAPELKPRRITVSAVCLGATDTELSRHANSTEALAQVAVMTPLSRLGRPEHIADVVLLACRTAETEEGPGGVVGLRRAASAVLNS</sequence>
<gene>
    <name evidence="4" type="ORF">D9V41_09375</name>
</gene>
<dbReference type="Gene3D" id="3.40.50.720">
    <property type="entry name" value="NAD(P)-binding Rossmann-like Domain"/>
    <property type="match status" value="1"/>
</dbReference>
<comment type="caution">
    <text evidence="4">The sequence shown here is derived from an EMBL/GenBank/DDBJ whole genome shotgun (WGS) entry which is preliminary data.</text>
</comment>
<evidence type="ECO:0000313" key="4">
    <source>
        <dbReference type="EMBL" id="RLV55669.1"/>
    </source>
</evidence>
<comment type="similarity">
    <text evidence="1">Belongs to the short-chain dehydrogenases/reductases (SDR) family.</text>
</comment>
<dbReference type="Proteomes" id="UP000282515">
    <property type="component" value="Unassembled WGS sequence"/>
</dbReference>
<dbReference type="PANTHER" id="PTHR48107:SF7">
    <property type="entry name" value="RE15974P"/>
    <property type="match status" value="1"/>
</dbReference>
<dbReference type="RefSeq" id="WP_121794306.1">
    <property type="nucleotide sequence ID" value="NZ_RDBF01000006.1"/>
</dbReference>
<keyword evidence="5" id="KW-1185">Reference proteome</keyword>
<dbReference type="Pfam" id="PF13561">
    <property type="entry name" value="adh_short_C2"/>
    <property type="match status" value="1"/>
</dbReference>
<proteinExistence type="inferred from homology"/>
<accession>A0A3L8PLI0</accession>
<feature type="region of interest" description="Disordered" evidence="3">
    <location>
        <begin position="1"/>
        <end position="21"/>
    </location>
</feature>
<reference evidence="4 5" key="1">
    <citation type="submission" date="2018-10" db="EMBL/GenBank/DDBJ databases">
        <title>Aeromicrobium sp. 9W16Y-2 whole genome shotgun sequence.</title>
        <authorList>
            <person name="Li F."/>
        </authorList>
    </citation>
    <scope>NUCLEOTIDE SEQUENCE [LARGE SCALE GENOMIC DNA]</scope>
    <source>
        <strain evidence="4 5">9W16Y-2</strain>
    </source>
</reference>
<dbReference type="SUPFAM" id="SSF51735">
    <property type="entry name" value="NAD(P)-binding Rossmann-fold domains"/>
    <property type="match status" value="1"/>
</dbReference>
<dbReference type="EMBL" id="RDBF01000006">
    <property type="protein sequence ID" value="RLV55669.1"/>
    <property type="molecule type" value="Genomic_DNA"/>
</dbReference>